<dbReference type="GO" id="GO:0003677">
    <property type="term" value="F:DNA binding"/>
    <property type="evidence" value="ECO:0007669"/>
    <property type="project" value="UniProtKB-KW"/>
</dbReference>
<dbReference type="PROSITE" id="PS51898">
    <property type="entry name" value="TYR_RECOMBINASE"/>
    <property type="match status" value="1"/>
</dbReference>
<sequence length="372" mass="41762">MEVIPPGSARLVLADNVVHLDPEPAVLEAMLDGWRRQQSAAFLRDKSTIAPRARLIRRMVTFTGLYPWQWTPEEGEAFIDYLRGSNGSIAVSTARGYEVTINLFLSFLRDSRYGWARLCEERFASAPQLVFHEGNSVRHKAEYEGDPRRRPLTYDEIQALFDAAEARPSQIAGRGVKGGLSAARDAAVLKTIYAYGLRRTETSMLDLADLRSNPKLPQFNRFGSLTVRYGKSSKGTPPKRRSVLLVHEMDWITDVLEEWLTELRPRFSPGKHPALWITERVGRLSPRSINEAFVSVREAAGLDEALDVHCLRHSAVTHWTEFGYPARFVQEQVGHSHAATTAIYTGVSNEFRNTLLAAALKSRLGADWEGDA</sequence>
<dbReference type="AlphaFoldDB" id="A0A2S6A7U3"/>
<evidence type="ECO:0000259" key="4">
    <source>
        <dbReference type="PROSITE" id="PS51898"/>
    </source>
</evidence>
<dbReference type="InterPro" id="IPR002104">
    <property type="entry name" value="Integrase_catalytic"/>
</dbReference>
<dbReference type="GO" id="GO:0006310">
    <property type="term" value="P:DNA recombination"/>
    <property type="evidence" value="ECO:0007669"/>
    <property type="project" value="UniProtKB-KW"/>
</dbReference>
<proteinExistence type="inferred from homology"/>
<dbReference type="SUPFAM" id="SSF56349">
    <property type="entry name" value="DNA breaking-rejoining enzymes"/>
    <property type="match status" value="1"/>
</dbReference>
<evidence type="ECO:0000313" key="6">
    <source>
        <dbReference type="Proteomes" id="UP000239874"/>
    </source>
</evidence>
<dbReference type="Proteomes" id="UP000239874">
    <property type="component" value="Unassembled WGS sequence"/>
</dbReference>
<organism evidence="5 6">
    <name type="scientific">Nocardia nova</name>
    <dbReference type="NCBI Taxonomy" id="37330"/>
    <lineage>
        <taxon>Bacteria</taxon>
        <taxon>Bacillati</taxon>
        <taxon>Actinomycetota</taxon>
        <taxon>Actinomycetes</taxon>
        <taxon>Mycobacteriales</taxon>
        <taxon>Nocardiaceae</taxon>
        <taxon>Nocardia</taxon>
    </lineage>
</organism>
<dbReference type="RefSeq" id="WP_104379418.1">
    <property type="nucleotide sequence ID" value="NZ_PSZC01000049.1"/>
</dbReference>
<evidence type="ECO:0000313" key="5">
    <source>
        <dbReference type="EMBL" id="PPJ29064.1"/>
    </source>
</evidence>
<reference evidence="5 6" key="1">
    <citation type="submission" date="2018-02" db="EMBL/GenBank/DDBJ databases">
        <title>8 Nocardia nova and 1 Nocardia cyriacigeorgica strain used for evolution to TMP-SMX.</title>
        <authorList>
            <person name="Mehta H."/>
            <person name="Weng J."/>
            <person name="Shamoo Y."/>
        </authorList>
    </citation>
    <scope>NUCLEOTIDE SEQUENCE [LARGE SCALE GENOMIC DNA]</scope>
    <source>
        <strain evidence="5 6">MDA3139</strain>
    </source>
</reference>
<name>A0A2S6A7U3_9NOCA</name>
<accession>A0A2S6A7U3</accession>
<comment type="similarity">
    <text evidence="1">Belongs to the 'phage' integrase family.</text>
</comment>
<comment type="caution">
    <text evidence="5">The sequence shown here is derived from an EMBL/GenBank/DDBJ whole genome shotgun (WGS) entry which is preliminary data.</text>
</comment>
<evidence type="ECO:0000256" key="3">
    <source>
        <dbReference type="ARBA" id="ARBA00023172"/>
    </source>
</evidence>
<dbReference type="Pfam" id="PF00589">
    <property type="entry name" value="Phage_integrase"/>
    <property type="match status" value="1"/>
</dbReference>
<gene>
    <name evidence="5" type="ORF">C5E45_34220</name>
</gene>
<dbReference type="InterPro" id="IPR011010">
    <property type="entry name" value="DNA_brk_join_enz"/>
</dbReference>
<dbReference type="GO" id="GO:0015074">
    <property type="term" value="P:DNA integration"/>
    <property type="evidence" value="ECO:0007669"/>
    <property type="project" value="InterPro"/>
</dbReference>
<evidence type="ECO:0000256" key="2">
    <source>
        <dbReference type="ARBA" id="ARBA00023125"/>
    </source>
</evidence>
<dbReference type="PANTHER" id="PTHR30349:SF41">
    <property type="entry name" value="INTEGRASE_RECOMBINASE PROTEIN MJ0367-RELATED"/>
    <property type="match status" value="1"/>
</dbReference>
<dbReference type="InterPro" id="IPR013762">
    <property type="entry name" value="Integrase-like_cat_sf"/>
</dbReference>
<keyword evidence="2" id="KW-0238">DNA-binding</keyword>
<protein>
    <submittedName>
        <fullName evidence="5">Integrase</fullName>
    </submittedName>
</protein>
<dbReference type="InterPro" id="IPR050090">
    <property type="entry name" value="Tyrosine_recombinase_XerCD"/>
</dbReference>
<dbReference type="Gene3D" id="1.10.443.10">
    <property type="entry name" value="Intergrase catalytic core"/>
    <property type="match status" value="1"/>
</dbReference>
<feature type="domain" description="Tyr recombinase" evidence="4">
    <location>
        <begin position="147"/>
        <end position="357"/>
    </location>
</feature>
<keyword evidence="3" id="KW-0233">DNA recombination</keyword>
<dbReference type="EMBL" id="PSZC01000049">
    <property type="protein sequence ID" value="PPJ29064.1"/>
    <property type="molecule type" value="Genomic_DNA"/>
</dbReference>
<evidence type="ECO:0000256" key="1">
    <source>
        <dbReference type="ARBA" id="ARBA00008857"/>
    </source>
</evidence>
<dbReference type="PANTHER" id="PTHR30349">
    <property type="entry name" value="PHAGE INTEGRASE-RELATED"/>
    <property type="match status" value="1"/>
</dbReference>
<dbReference type="OrthoDB" id="3698359at2"/>